<dbReference type="EMBL" id="BSNL01000001">
    <property type="protein sequence ID" value="GLQ25805.1"/>
    <property type="molecule type" value="Genomic_DNA"/>
</dbReference>
<dbReference type="RefSeq" id="WP_284370439.1">
    <property type="nucleotide sequence ID" value="NZ_BSNL01000001.1"/>
</dbReference>
<proteinExistence type="predicted"/>
<evidence type="ECO:0000313" key="2">
    <source>
        <dbReference type="EMBL" id="GLQ25805.1"/>
    </source>
</evidence>
<reference evidence="2" key="1">
    <citation type="journal article" date="2014" name="Int. J. Syst. Evol. Microbiol.">
        <title>Complete genome of a new Firmicutes species belonging to the dominant human colonic microbiota ('Ruminococcus bicirculans') reveals two chromosomes and a selective capacity to utilize plant glucans.</title>
        <authorList>
            <consortium name="NISC Comparative Sequencing Program"/>
            <person name="Wegmann U."/>
            <person name="Louis P."/>
            <person name="Goesmann A."/>
            <person name="Henrissat B."/>
            <person name="Duncan S.H."/>
            <person name="Flint H.J."/>
        </authorList>
    </citation>
    <scope>NUCLEOTIDE SEQUENCE</scope>
    <source>
        <strain evidence="2">NBRC 109915</strain>
    </source>
</reference>
<organism evidence="2 3">
    <name type="scientific">Sulfitobacter pacificus</name>
    <dbReference type="NCBI Taxonomy" id="1499314"/>
    <lineage>
        <taxon>Bacteria</taxon>
        <taxon>Pseudomonadati</taxon>
        <taxon>Pseudomonadota</taxon>
        <taxon>Alphaproteobacteria</taxon>
        <taxon>Rhodobacterales</taxon>
        <taxon>Roseobacteraceae</taxon>
        <taxon>Sulfitobacter</taxon>
    </lineage>
</organism>
<dbReference type="InterPro" id="IPR016193">
    <property type="entry name" value="Cytidine_deaminase-like"/>
</dbReference>
<evidence type="ECO:0000313" key="3">
    <source>
        <dbReference type="Proteomes" id="UP001161388"/>
    </source>
</evidence>
<name>A0ABQ5VFN8_9RHOB</name>
<keyword evidence="3" id="KW-1185">Reference proteome</keyword>
<dbReference type="InterPro" id="IPR058535">
    <property type="entry name" value="MafB19-deam"/>
</dbReference>
<feature type="domain" description="MafB19-like deaminase" evidence="1">
    <location>
        <begin position="73"/>
        <end position="180"/>
    </location>
</feature>
<gene>
    <name evidence="2" type="ORF">GCM10007927_06080</name>
</gene>
<dbReference type="Proteomes" id="UP001161388">
    <property type="component" value="Unassembled WGS sequence"/>
</dbReference>
<comment type="caution">
    <text evidence="2">The sequence shown here is derived from an EMBL/GenBank/DDBJ whole genome shotgun (WGS) entry which is preliminary data.</text>
</comment>
<protein>
    <recommendedName>
        <fullName evidence="1">MafB19-like deaminase domain-containing protein</fullName>
    </recommendedName>
</protein>
<reference evidence="2" key="2">
    <citation type="submission" date="2023-01" db="EMBL/GenBank/DDBJ databases">
        <title>Draft genome sequence of Sulfitobacter pacificus strain NBRC 109915.</title>
        <authorList>
            <person name="Sun Q."/>
            <person name="Mori K."/>
        </authorList>
    </citation>
    <scope>NUCLEOTIDE SEQUENCE</scope>
    <source>
        <strain evidence="2">NBRC 109915</strain>
    </source>
</reference>
<evidence type="ECO:0000259" key="1">
    <source>
        <dbReference type="Pfam" id="PF14437"/>
    </source>
</evidence>
<accession>A0ABQ5VFN8</accession>
<sequence>MSDTPDPPPVSPDIRSWANAFFAAIGWAERSPEDIAREQENAAAEAAFDAITDFRATRHITDSRGGAGTVSITEVDGQRYIGVNSENFDEADRERARQWEGTLGIPAGRPGSFARQALYHAEAHTLMQIYENTDGEMPAELTLYVDRIACSSCQNTLPIIISAMGIETLTIRLANGRIATVTEEGFVGDWQQ</sequence>
<dbReference type="SUPFAM" id="SSF53927">
    <property type="entry name" value="Cytidine deaminase-like"/>
    <property type="match status" value="1"/>
</dbReference>
<dbReference type="Pfam" id="PF14437">
    <property type="entry name" value="MafB19-deam"/>
    <property type="match status" value="1"/>
</dbReference>